<gene>
    <name evidence="9" type="ORF">DJ90_5706</name>
    <name evidence="10" type="ORF">GNQ08_29995</name>
</gene>
<feature type="transmembrane region" description="Helical" evidence="7">
    <location>
        <begin position="34"/>
        <end position="58"/>
    </location>
</feature>
<dbReference type="GO" id="GO:0055085">
    <property type="term" value="P:transmembrane transport"/>
    <property type="evidence" value="ECO:0007669"/>
    <property type="project" value="InterPro"/>
</dbReference>
<sequence length="320" mass="35574">MADTAATASPVQPAPGKKTFWNETRRSRLTAYGFISPFFILFAIFGLYPIFFTIYLSFFKWDALGPMKYVGFKNYQLITSDPTFWISFSNTILMGLMGTVPQLIVALLVAVMLNSALNKYKNTFRVLYFMPNITSIVAVTLVFSTMFGNNGMVNWLLNSFGLESVPFNSGWWGVKIAISTMVMWRWMGYNAIIFLSGLQSIPTDIYEAARIDGASRWQQLINITLPLLRPFILFVTLVSTIGALQLFTEPYVFLGQGGTGSTRQEGVTMVTYLYSEAFKNGFFGTAAATAVLLFIATIIFSLLNMMVSSRMGGDTGGEKA</sequence>
<dbReference type="HOGENOM" id="CLU_016047_0_2_9"/>
<reference evidence="9 11" key="1">
    <citation type="submission" date="2014-04" db="EMBL/GenBank/DDBJ databases">
        <authorList>
            <person name="Bishop-Lilly K.A."/>
            <person name="Broomall S.M."/>
            <person name="Chain P.S."/>
            <person name="Chertkov O."/>
            <person name="Coyne S.R."/>
            <person name="Daligault H.E."/>
            <person name="Davenport K.W."/>
            <person name="Erkkila T."/>
            <person name="Frey K.G."/>
            <person name="Gibbons H.S."/>
            <person name="Gu W."/>
            <person name="Jaissle J."/>
            <person name="Johnson S.L."/>
            <person name="Koroleva G.I."/>
            <person name="Ladner J.T."/>
            <person name="Lo C.-C."/>
            <person name="Minogue T.D."/>
            <person name="Munk C."/>
            <person name="Palacios G.F."/>
            <person name="Redden C.L."/>
            <person name="Rosenzweig C.N."/>
            <person name="Scholz M.B."/>
            <person name="Teshima H."/>
            <person name="Xu Y."/>
        </authorList>
    </citation>
    <scope>NUCLEOTIDE SEQUENCE [LARGE SCALE GENOMIC DNA]</scope>
    <source>
        <strain evidence="9 11">8244</strain>
    </source>
</reference>
<keyword evidence="6 7" id="KW-0472">Membrane</keyword>
<dbReference type="PATRIC" id="fig|44252.3.peg.3938"/>
<evidence type="ECO:0000256" key="4">
    <source>
        <dbReference type="ARBA" id="ARBA00022692"/>
    </source>
</evidence>
<keyword evidence="11" id="KW-1185">Reference proteome</keyword>
<feature type="transmembrane region" description="Helical" evidence="7">
    <location>
        <begin position="169"/>
        <end position="187"/>
    </location>
</feature>
<evidence type="ECO:0000256" key="6">
    <source>
        <dbReference type="ARBA" id="ARBA00023136"/>
    </source>
</evidence>
<dbReference type="InterPro" id="IPR051393">
    <property type="entry name" value="ABC_transporter_permease"/>
</dbReference>
<keyword evidence="3" id="KW-1003">Cell membrane</keyword>
<dbReference type="PROSITE" id="PS50928">
    <property type="entry name" value="ABC_TM1"/>
    <property type="match status" value="1"/>
</dbReference>
<evidence type="ECO:0000313" key="10">
    <source>
        <dbReference type="EMBL" id="MUG26564.1"/>
    </source>
</evidence>
<reference evidence="10 12" key="2">
    <citation type="submission" date="2019-11" db="EMBL/GenBank/DDBJ databases">
        <title>Draft genome sequences of five Paenibacillus species of dairy origin.</title>
        <authorList>
            <person name="Olajide A.M."/>
            <person name="Chen S."/>
            <person name="Lapointe G."/>
        </authorList>
    </citation>
    <scope>NUCLEOTIDE SEQUENCE [LARGE SCALE GENOMIC DNA]</scope>
    <source>
        <strain evidence="10 12">3CT49</strain>
    </source>
</reference>
<feature type="domain" description="ABC transmembrane type-1" evidence="8">
    <location>
        <begin position="88"/>
        <end position="304"/>
    </location>
</feature>
<evidence type="ECO:0000313" key="9">
    <source>
        <dbReference type="EMBL" id="KFN07314.1"/>
    </source>
</evidence>
<keyword evidence="2 7" id="KW-0813">Transport</keyword>
<evidence type="ECO:0000313" key="11">
    <source>
        <dbReference type="Proteomes" id="UP000029278"/>
    </source>
</evidence>
<name>A0A090Z7R4_PAEMA</name>
<dbReference type="PANTHER" id="PTHR30193:SF37">
    <property type="entry name" value="INNER MEMBRANE ABC TRANSPORTER PERMEASE PROTEIN YCJO"/>
    <property type="match status" value="1"/>
</dbReference>
<feature type="transmembrane region" description="Helical" evidence="7">
    <location>
        <begin position="227"/>
        <end position="247"/>
    </location>
</feature>
<accession>A0A090Z7R4</accession>
<dbReference type="EMBL" id="WNZZ01000047">
    <property type="protein sequence ID" value="MUG26564.1"/>
    <property type="molecule type" value="Genomic_DNA"/>
</dbReference>
<evidence type="ECO:0000256" key="3">
    <source>
        <dbReference type="ARBA" id="ARBA00022475"/>
    </source>
</evidence>
<dbReference type="GO" id="GO:0005886">
    <property type="term" value="C:plasma membrane"/>
    <property type="evidence" value="ECO:0007669"/>
    <property type="project" value="UniProtKB-SubCell"/>
</dbReference>
<dbReference type="OrthoDB" id="9785347at2"/>
<comment type="caution">
    <text evidence="9">The sequence shown here is derived from an EMBL/GenBank/DDBJ whole genome shotgun (WGS) entry which is preliminary data.</text>
</comment>
<feature type="transmembrane region" description="Helical" evidence="7">
    <location>
        <begin position="92"/>
        <end position="114"/>
    </location>
</feature>
<feature type="transmembrane region" description="Helical" evidence="7">
    <location>
        <begin position="126"/>
        <end position="149"/>
    </location>
</feature>
<dbReference type="Proteomes" id="UP000442469">
    <property type="component" value="Unassembled WGS sequence"/>
</dbReference>
<keyword evidence="4 7" id="KW-0812">Transmembrane</keyword>
<dbReference type="Proteomes" id="UP000029278">
    <property type="component" value="Unassembled WGS sequence"/>
</dbReference>
<dbReference type="Pfam" id="PF00528">
    <property type="entry name" value="BPD_transp_1"/>
    <property type="match status" value="1"/>
</dbReference>
<dbReference type="RefSeq" id="WP_036626043.1">
    <property type="nucleotide sequence ID" value="NZ_BGML01000021.1"/>
</dbReference>
<evidence type="ECO:0000256" key="1">
    <source>
        <dbReference type="ARBA" id="ARBA00004651"/>
    </source>
</evidence>
<proteinExistence type="inferred from homology"/>
<keyword evidence="5 7" id="KW-1133">Transmembrane helix</keyword>
<dbReference type="AlphaFoldDB" id="A0A090Z7R4"/>
<protein>
    <submittedName>
        <fullName evidence="10">ABC transporter permease subunit</fullName>
    </submittedName>
    <submittedName>
        <fullName evidence="9">Binding--dependent transport system inner membrane component family protein</fullName>
    </submittedName>
</protein>
<dbReference type="EMBL" id="JMQA01000035">
    <property type="protein sequence ID" value="KFN07314.1"/>
    <property type="molecule type" value="Genomic_DNA"/>
</dbReference>
<dbReference type="GeneID" id="77009488"/>
<organism evidence="9 11">
    <name type="scientific">Paenibacillus macerans</name>
    <name type="common">Bacillus macerans</name>
    <dbReference type="NCBI Taxonomy" id="44252"/>
    <lineage>
        <taxon>Bacteria</taxon>
        <taxon>Bacillati</taxon>
        <taxon>Bacillota</taxon>
        <taxon>Bacilli</taxon>
        <taxon>Bacillales</taxon>
        <taxon>Paenibacillaceae</taxon>
        <taxon>Paenibacillus</taxon>
    </lineage>
</organism>
<comment type="similarity">
    <text evidence="7">Belongs to the binding-protein-dependent transport system permease family.</text>
</comment>
<dbReference type="CDD" id="cd06261">
    <property type="entry name" value="TM_PBP2"/>
    <property type="match status" value="1"/>
</dbReference>
<dbReference type="InterPro" id="IPR000515">
    <property type="entry name" value="MetI-like"/>
</dbReference>
<feature type="transmembrane region" description="Helical" evidence="7">
    <location>
        <begin position="282"/>
        <end position="303"/>
    </location>
</feature>
<dbReference type="Gene3D" id="1.10.3720.10">
    <property type="entry name" value="MetI-like"/>
    <property type="match status" value="1"/>
</dbReference>
<evidence type="ECO:0000256" key="7">
    <source>
        <dbReference type="RuleBase" id="RU363032"/>
    </source>
</evidence>
<comment type="subcellular location">
    <subcellularLocation>
        <location evidence="1 7">Cell membrane</location>
        <topology evidence="1 7">Multi-pass membrane protein</topology>
    </subcellularLocation>
</comment>
<dbReference type="SUPFAM" id="SSF161098">
    <property type="entry name" value="MetI-like"/>
    <property type="match status" value="1"/>
</dbReference>
<evidence type="ECO:0000256" key="2">
    <source>
        <dbReference type="ARBA" id="ARBA00022448"/>
    </source>
</evidence>
<evidence type="ECO:0000259" key="8">
    <source>
        <dbReference type="PROSITE" id="PS50928"/>
    </source>
</evidence>
<dbReference type="InterPro" id="IPR035906">
    <property type="entry name" value="MetI-like_sf"/>
</dbReference>
<evidence type="ECO:0000256" key="5">
    <source>
        <dbReference type="ARBA" id="ARBA00022989"/>
    </source>
</evidence>
<evidence type="ECO:0000313" key="12">
    <source>
        <dbReference type="Proteomes" id="UP000442469"/>
    </source>
</evidence>
<dbReference type="STRING" id="44252.DJ90_5706"/>
<dbReference type="PANTHER" id="PTHR30193">
    <property type="entry name" value="ABC TRANSPORTER PERMEASE PROTEIN"/>
    <property type="match status" value="1"/>
</dbReference>